<dbReference type="InterPro" id="IPR037185">
    <property type="entry name" value="EmrE-like"/>
</dbReference>
<protein>
    <submittedName>
        <fullName evidence="2">Uncharacterized protein</fullName>
    </submittedName>
</protein>
<name>A0A1F6MQS1_9BACT</name>
<feature type="transmembrane region" description="Helical" evidence="1">
    <location>
        <begin position="226"/>
        <end position="247"/>
    </location>
</feature>
<evidence type="ECO:0000313" key="3">
    <source>
        <dbReference type="Proteomes" id="UP000178347"/>
    </source>
</evidence>
<dbReference type="EMBL" id="MFQN01000033">
    <property type="protein sequence ID" value="OGH73987.1"/>
    <property type="molecule type" value="Genomic_DNA"/>
</dbReference>
<feature type="transmembrane region" description="Helical" evidence="1">
    <location>
        <begin position="117"/>
        <end position="135"/>
    </location>
</feature>
<accession>A0A1F6MQS1</accession>
<feature type="transmembrane region" description="Helical" evidence="1">
    <location>
        <begin position="184"/>
        <end position="205"/>
    </location>
</feature>
<feature type="transmembrane region" description="Helical" evidence="1">
    <location>
        <begin position="94"/>
        <end position="111"/>
    </location>
</feature>
<feature type="transmembrane region" description="Helical" evidence="1">
    <location>
        <begin position="62"/>
        <end position="82"/>
    </location>
</feature>
<evidence type="ECO:0000313" key="2">
    <source>
        <dbReference type="EMBL" id="OGH73987.1"/>
    </source>
</evidence>
<feature type="transmembrane region" description="Helical" evidence="1">
    <location>
        <begin position="253"/>
        <end position="270"/>
    </location>
</feature>
<feature type="transmembrane region" description="Helical" evidence="1">
    <location>
        <begin position="36"/>
        <end position="56"/>
    </location>
</feature>
<keyword evidence="1" id="KW-0812">Transmembrane</keyword>
<dbReference type="STRING" id="1798692.A3G00_03730"/>
<keyword evidence="1" id="KW-0472">Membrane</keyword>
<feature type="transmembrane region" description="Helical" evidence="1">
    <location>
        <begin position="282"/>
        <end position="299"/>
    </location>
</feature>
<reference evidence="2 3" key="1">
    <citation type="journal article" date="2016" name="Nat. Commun.">
        <title>Thousands of microbial genomes shed light on interconnected biogeochemical processes in an aquifer system.</title>
        <authorList>
            <person name="Anantharaman K."/>
            <person name="Brown C.T."/>
            <person name="Hug L.A."/>
            <person name="Sharon I."/>
            <person name="Castelle C.J."/>
            <person name="Probst A.J."/>
            <person name="Thomas B.C."/>
            <person name="Singh A."/>
            <person name="Wilkins M.J."/>
            <person name="Karaoz U."/>
            <person name="Brodie E.L."/>
            <person name="Williams K.H."/>
            <person name="Hubbard S.S."/>
            <person name="Banfield J.F."/>
        </authorList>
    </citation>
    <scope>NUCLEOTIDE SEQUENCE [LARGE SCALE GENOMIC DNA]</scope>
</reference>
<gene>
    <name evidence="2" type="ORF">A3G00_03730</name>
</gene>
<evidence type="ECO:0000256" key="1">
    <source>
        <dbReference type="SAM" id="Phobius"/>
    </source>
</evidence>
<dbReference type="Proteomes" id="UP000178347">
    <property type="component" value="Unassembled WGS sequence"/>
</dbReference>
<dbReference type="SUPFAM" id="SSF103481">
    <property type="entry name" value="Multidrug resistance efflux transporter EmrE"/>
    <property type="match status" value="1"/>
</dbReference>
<dbReference type="AlphaFoldDB" id="A0A1F6MQS1"/>
<keyword evidence="1" id="KW-1133">Transmembrane helix</keyword>
<proteinExistence type="predicted"/>
<organism evidence="2 3">
    <name type="scientific">Candidatus Magasanikbacteria bacterium RIFCSPLOWO2_12_FULL_43_12</name>
    <dbReference type="NCBI Taxonomy" id="1798692"/>
    <lineage>
        <taxon>Bacteria</taxon>
        <taxon>Candidatus Magasanikiibacteriota</taxon>
    </lineage>
</organism>
<feature type="transmembrane region" description="Helical" evidence="1">
    <location>
        <begin position="6"/>
        <end position="24"/>
    </location>
</feature>
<feature type="transmembrane region" description="Helical" evidence="1">
    <location>
        <begin position="147"/>
        <end position="164"/>
    </location>
</feature>
<sequence length="300" mass="33387">MWFLIAIAGYFLLAIVFILDKLIVQKSVSKPAVYTFYSTIIMFGALAVLPFIGFDLLVGMDWLWAVISGVAFGLALWTFYLAVHHGEVTHIGPFNGAMVTVFLYVLGWQFLGEKLSGLQMGGIVILIFASLLLSFEKSRKHNGFHIGFWWAILSGLLFAISHVSTKYLYGIYPFWTVLTWTRAATGLVGLIVLLSPTVRAALKHIKAKPKTYARRHAGWIITADKIFAIASNLLIQYAMAIGVVTLVGAMSGLQFVLMFVMVLLLTKLLPRVFKEYFTKKEIAVELIALVLVVIGLVFMI</sequence>
<comment type="caution">
    <text evidence="2">The sequence shown here is derived from an EMBL/GenBank/DDBJ whole genome shotgun (WGS) entry which is preliminary data.</text>
</comment>